<keyword evidence="1" id="KW-0472">Membrane</keyword>
<dbReference type="Gene3D" id="2.30.42.10">
    <property type="match status" value="1"/>
</dbReference>
<dbReference type="RefSeq" id="WP_127738186.1">
    <property type="nucleotide sequence ID" value="NZ_JBCMXX010000038.1"/>
</dbReference>
<reference evidence="3 4" key="1">
    <citation type="submission" date="2019-01" db="EMBL/GenBank/DDBJ databases">
        <title>Bacillus sp. M5HDSG1-1, whole genome shotgun sequence.</title>
        <authorList>
            <person name="Tuo L."/>
        </authorList>
    </citation>
    <scope>NUCLEOTIDE SEQUENCE [LARGE SCALE GENOMIC DNA]</scope>
    <source>
        <strain evidence="3 4">M5HDSG1-1</strain>
    </source>
</reference>
<accession>A0A3S2X9E1</accession>
<feature type="transmembrane region" description="Helical" evidence="1">
    <location>
        <begin position="84"/>
        <end position="100"/>
    </location>
</feature>
<dbReference type="SMART" id="SM00228">
    <property type="entry name" value="PDZ"/>
    <property type="match status" value="1"/>
</dbReference>
<dbReference type="InterPro" id="IPR041489">
    <property type="entry name" value="PDZ_6"/>
</dbReference>
<evidence type="ECO:0000313" key="4">
    <source>
        <dbReference type="Proteomes" id="UP000288024"/>
    </source>
</evidence>
<evidence type="ECO:0000313" key="3">
    <source>
        <dbReference type="EMBL" id="RVT63709.1"/>
    </source>
</evidence>
<feature type="transmembrane region" description="Helical" evidence="1">
    <location>
        <begin position="251"/>
        <end position="281"/>
    </location>
</feature>
<dbReference type="EMBL" id="RZTZ01000003">
    <property type="protein sequence ID" value="RVT63709.1"/>
    <property type="molecule type" value="Genomic_DNA"/>
</dbReference>
<keyword evidence="1" id="KW-1133">Transmembrane helix</keyword>
<feature type="domain" description="PDZ" evidence="2">
    <location>
        <begin position="297"/>
        <end position="363"/>
    </location>
</feature>
<proteinExistence type="predicted"/>
<feature type="transmembrane region" description="Helical" evidence="1">
    <location>
        <begin position="107"/>
        <end position="128"/>
    </location>
</feature>
<feature type="transmembrane region" description="Helical" evidence="1">
    <location>
        <begin position="20"/>
        <end position="37"/>
    </location>
</feature>
<name>A0A3S2X9E1_9BACI</name>
<keyword evidence="4" id="KW-1185">Reference proteome</keyword>
<dbReference type="Proteomes" id="UP000288024">
    <property type="component" value="Unassembled WGS sequence"/>
</dbReference>
<evidence type="ECO:0000259" key="2">
    <source>
        <dbReference type="SMART" id="SM00228"/>
    </source>
</evidence>
<sequence length="397" mass="44074">MWQDWLFEFLKGFGKLFLHPLFYVSFLLAAYLGVSRVKMERKEFTIRAKNAFYELRQLLPMGIIIGLCMSVLSIGLVLVVPMELIIYTGAFTILLGLLGKTRLLSPAYTLGLGLLATMASLYMGWDFFLFSKGAIGEDTYIFPTAVAVLGLLLAAEGLLMEKNGSKGTSPRLKKSSRGQSIGIHLSERVWLVPMFLFLPKGILSIPIEGWPAFTVGDETYSFIFVPFLLGFRQAVQGMHPTPAIKAVGRKVFWLGILIAFSAAAAYFIPLAAIGSILVAIICREWITASQKAKEKNKAFYFTKKNNGIMILGVVPESPADKMDLKVGEVITKVNSISVHDEIQLYRALQKNSAHCKIEVLDINGEVRFAQRALYEGDYHKLGILMIQDDKARDDAAV</sequence>
<dbReference type="Pfam" id="PF17820">
    <property type="entry name" value="PDZ_6"/>
    <property type="match status" value="1"/>
</dbReference>
<feature type="transmembrane region" description="Helical" evidence="1">
    <location>
        <begin position="140"/>
        <end position="160"/>
    </location>
</feature>
<gene>
    <name evidence="3" type="ORF">EM808_10630</name>
</gene>
<dbReference type="SUPFAM" id="SSF50156">
    <property type="entry name" value="PDZ domain-like"/>
    <property type="match status" value="1"/>
</dbReference>
<dbReference type="InterPro" id="IPR001478">
    <property type="entry name" value="PDZ"/>
</dbReference>
<evidence type="ECO:0000256" key="1">
    <source>
        <dbReference type="SAM" id="Phobius"/>
    </source>
</evidence>
<keyword evidence="1" id="KW-0812">Transmembrane</keyword>
<dbReference type="InterPro" id="IPR036034">
    <property type="entry name" value="PDZ_sf"/>
</dbReference>
<comment type="caution">
    <text evidence="3">The sequence shown here is derived from an EMBL/GenBank/DDBJ whole genome shotgun (WGS) entry which is preliminary data.</text>
</comment>
<organism evidence="3 4">
    <name type="scientific">Niallia taxi</name>
    <dbReference type="NCBI Taxonomy" id="2499688"/>
    <lineage>
        <taxon>Bacteria</taxon>
        <taxon>Bacillati</taxon>
        <taxon>Bacillota</taxon>
        <taxon>Bacilli</taxon>
        <taxon>Bacillales</taxon>
        <taxon>Bacillaceae</taxon>
        <taxon>Niallia</taxon>
    </lineage>
</organism>
<dbReference type="AlphaFoldDB" id="A0A3S2X9E1"/>
<protein>
    <submittedName>
        <fullName evidence="3">PDZ domain-containing protein</fullName>
    </submittedName>
</protein>
<feature type="transmembrane region" description="Helical" evidence="1">
    <location>
        <begin position="58"/>
        <end position="78"/>
    </location>
</feature>